<dbReference type="AlphaFoldDB" id="A0A7W8IKC0"/>
<dbReference type="EMBL" id="JACHDY010000005">
    <property type="protein sequence ID" value="MBB5318663.1"/>
    <property type="molecule type" value="Genomic_DNA"/>
</dbReference>
<keyword evidence="2" id="KW-1185">Reference proteome</keyword>
<organism evidence="1 2">
    <name type="scientific">Tunturiibacter empetritectus</name>
    <dbReference type="NCBI Taxonomy" id="3069691"/>
    <lineage>
        <taxon>Bacteria</taxon>
        <taxon>Pseudomonadati</taxon>
        <taxon>Acidobacteriota</taxon>
        <taxon>Terriglobia</taxon>
        <taxon>Terriglobales</taxon>
        <taxon>Acidobacteriaceae</taxon>
        <taxon>Tunturiibacter</taxon>
    </lineage>
</organism>
<reference evidence="1" key="1">
    <citation type="submission" date="2020-08" db="EMBL/GenBank/DDBJ databases">
        <title>Genomic Encyclopedia of Type Strains, Phase IV (KMG-V): Genome sequencing to study the core and pangenomes of soil and plant-associated prokaryotes.</title>
        <authorList>
            <person name="Whitman W."/>
        </authorList>
    </citation>
    <scope>NUCLEOTIDE SEQUENCE [LARGE SCALE GENOMIC DNA]</scope>
    <source>
        <strain evidence="1">M8UP27</strain>
    </source>
</reference>
<accession>A0A7W8IKC0</accession>
<evidence type="ECO:0000313" key="1">
    <source>
        <dbReference type="EMBL" id="MBB5318663.1"/>
    </source>
</evidence>
<proteinExistence type="predicted"/>
<dbReference type="Proteomes" id="UP000568106">
    <property type="component" value="Unassembled WGS sequence"/>
</dbReference>
<evidence type="ECO:0000313" key="2">
    <source>
        <dbReference type="Proteomes" id="UP000568106"/>
    </source>
</evidence>
<protein>
    <submittedName>
        <fullName evidence="1">Uncharacterized protein</fullName>
    </submittedName>
</protein>
<comment type="caution">
    <text evidence="1">The sequence shown here is derived from an EMBL/GenBank/DDBJ whole genome shotgun (WGS) entry which is preliminary data.</text>
</comment>
<sequence length="118" mass="12632">MAWLTEQQLLALTPAQLKTYAGTLQTALKAKESVIDGLIDLTSTEFANPNSVPPNIARGQIQLGQDIAAVRDDFTIPVLALSHVVGSATIPPFPEKIGNPFDATFLRETLIGLQSFTA</sequence>
<name>A0A7W8IKC0_9BACT</name>
<gene>
    <name evidence="1" type="ORF">HDF09_003362</name>
</gene>